<proteinExistence type="evidence at transcript level"/>
<sequence length="102" mass="11186">IFMSALSYNCIGSTIVFTDVHAHTLGMHSVGILRSCSPPSSPRDSKWKTKTGHKNEEKSQGKRKSTGGLKAKSNDLLTLAENWPKLTNRNSKTLICQAGDRN</sequence>
<reference evidence="2" key="1">
    <citation type="submission" date="2012-01" db="EMBL/GenBank/DDBJ databases">
        <authorList>
            <person name="Carlson J."/>
            <person name="Booth B."/>
            <person name="Frise E."/>
            <person name="Sandler J."/>
            <person name="Wan K."/>
            <person name="Yu C."/>
            <person name="Celniker S."/>
        </authorList>
    </citation>
    <scope>NUCLEOTIDE SEQUENCE</scope>
</reference>
<name>H1UUA7_DROME</name>
<gene>
    <name evidence="2" type="primary">Pfrx-RF</name>
</gene>
<organism evidence="2">
    <name type="scientific">Drosophila melanogaster</name>
    <name type="common">Fruit fly</name>
    <dbReference type="NCBI Taxonomy" id="7227"/>
    <lineage>
        <taxon>Eukaryota</taxon>
        <taxon>Metazoa</taxon>
        <taxon>Ecdysozoa</taxon>
        <taxon>Arthropoda</taxon>
        <taxon>Hexapoda</taxon>
        <taxon>Insecta</taxon>
        <taxon>Pterygota</taxon>
        <taxon>Neoptera</taxon>
        <taxon>Endopterygota</taxon>
        <taxon>Diptera</taxon>
        <taxon>Brachycera</taxon>
        <taxon>Muscomorpha</taxon>
        <taxon>Ephydroidea</taxon>
        <taxon>Drosophilidae</taxon>
        <taxon>Drosophila</taxon>
        <taxon>Sophophora</taxon>
    </lineage>
</organism>
<evidence type="ECO:0000256" key="1">
    <source>
        <dbReference type="SAM" id="MobiDB-lite"/>
    </source>
</evidence>
<dbReference type="EMBL" id="BT132991">
    <property type="protein sequence ID" value="AEX57185.1"/>
    <property type="molecule type" value="mRNA"/>
</dbReference>
<feature type="non-terminal residue" evidence="2">
    <location>
        <position position="1"/>
    </location>
</feature>
<feature type="compositionally biased region" description="Basic and acidic residues" evidence="1">
    <location>
        <begin position="43"/>
        <end position="60"/>
    </location>
</feature>
<feature type="region of interest" description="Disordered" evidence="1">
    <location>
        <begin position="31"/>
        <end position="73"/>
    </location>
</feature>
<dbReference type="AlphaFoldDB" id="H1UUA7"/>
<evidence type="ECO:0000313" key="2">
    <source>
        <dbReference type="EMBL" id="AEX57185.1"/>
    </source>
</evidence>
<accession>H1UUA7</accession>
<protein>
    <submittedName>
        <fullName evidence="2">MIP33440p1</fullName>
    </submittedName>
</protein>